<evidence type="ECO:0000256" key="11">
    <source>
        <dbReference type="ARBA" id="ARBA00023268"/>
    </source>
</evidence>
<dbReference type="InterPro" id="IPR011549">
    <property type="entry name" value="RibD_C"/>
</dbReference>
<dbReference type="InterPro" id="IPR016192">
    <property type="entry name" value="APOBEC/CMP_deaminase_Zn-bd"/>
</dbReference>
<dbReference type="PANTHER" id="PTHR38011:SF7">
    <property type="entry name" value="2,5-DIAMINO-6-RIBOSYLAMINO-4(3H)-PYRIMIDINONE 5'-PHOSPHATE REDUCTASE"/>
    <property type="match status" value="1"/>
</dbReference>
<dbReference type="PANTHER" id="PTHR38011">
    <property type="entry name" value="DIHYDROFOLATE REDUCTASE FAMILY PROTEIN (AFU_ORTHOLOGUE AFUA_8G06820)"/>
    <property type="match status" value="1"/>
</dbReference>
<dbReference type="InterPro" id="IPR050765">
    <property type="entry name" value="Riboflavin_Biosynth_HTPR"/>
</dbReference>
<protein>
    <recommendedName>
        <fullName evidence="14">Riboflavin biosynthesis protein RibD</fullName>
    </recommendedName>
    <domain>
        <recommendedName>
            <fullName evidence="14">Diaminohydroxyphosphoribosylaminopyrimidine deaminase</fullName>
            <shortName evidence="14">DRAP deaminase</shortName>
            <ecNumber evidence="14">3.5.4.26</ecNumber>
        </recommendedName>
        <alternativeName>
            <fullName evidence="14">Riboflavin-specific deaminase</fullName>
        </alternativeName>
    </domain>
    <domain>
        <recommendedName>
            <fullName evidence="14">5-amino-6-(5-phosphoribosylamino)uracil reductase</fullName>
            <ecNumber evidence="14">1.1.1.193</ecNumber>
        </recommendedName>
        <alternativeName>
            <fullName evidence="14">HTP reductase</fullName>
        </alternativeName>
    </domain>
</protein>
<keyword evidence="14 19" id="KW-0378">Hydrolase</keyword>
<evidence type="ECO:0000256" key="3">
    <source>
        <dbReference type="ARBA" id="ARBA00004910"/>
    </source>
</evidence>
<dbReference type="PROSITE" id="PS00903">
    <property type="entry name" value="CYT_DCMP_DEAMINASES_1"/>
    <property type="match status" value="1"/>
</dbReference>
<dbReference type="Pfam" id="PF00383">
    <property type="entry name" value="dCMP_cyt_deam_1"/>
    <property type="match status" value="1"/>
</dbReference>
<feature type="binding site" evidence="16">
    <location>
        <position position="288"/>
    </location>
    <ligand>
        <name>substrate</name>
    </ligand>
</feature>
<evidence type="ECO:0000256" key="15">
    <source>
        <dbReference type="PIRSR" id="PIRSR006769-1"/>
    </source>
</evidence>
<feature type="binding site" evidence="16">
    <location>
        <position position="200"/>
    </location>
    <ligand>
        <name>substrate</name>
    </ligand>
</feature>
<dbReference type="NCBIfam" id="TIGR00326">
    <property type="entry name" value="eubact_ribD"/>
    <property type="match status" value="1"/>
</dbReference>
<evidence type="ECO:0000313" key="19">
    <source>
        <dbReference type="EMBL" id="CAA9386097.1"/>
    </source>
</evidence>
<dbReference type="Pfam" id="PF01872">
    <property type="entry name" value="RibD_C"/>
    <property type="match status" value="1"/>
</dbReference>
<evidence type="ECO:0000256" key="16">
    <source>
        <dbReference type="PIRSR" id="PIRSR006769-2"/>
    </source>
</evidence>
<proteinExistence type="inferred from homology"/>
<dbReference type="GO" id="GO:0009231">
    <property type="term" value="P:riboflavin biosynthetic process"/>
    <property type="evidence" value="ECO:0007669"/>
    <property type="project" value="UniProtKB-UniPathway"/>
</dbReference>
<keyword evidence="9 14" id="KW-0521">NADP</keyword>
<dbReference type="NCBIfam" id="TIGR00227">
    <property type="entry name" value="ribD_Cterm"/>
    <property type="match status" value="1"/>
</dbReference>
<keyword evidence="6 14" id="KW-0686">Riboflavin biosynthesis</keyword>
<dbReference type="AlphaFoldDB" id="A0A6J4NEU5"/>
<feature type="binding site" evidence="17">
    <location>
        <position position="78"/>
    </location>
    <ligand>
        <name>Zn(2+)</name>
        <dbReference type="ChEBI" id="CHEBI:29105"/>
        <note>catalytic</note>
    </ligand>
</feature>
<evidence type="ECO:0000256" key="17">
    <source>
        <dbReference type="PIRSR" id="PIRSR006769-3"/>
    </source>
</evidence>
<feature type="binding site" evidence="16">
    <location>
        <position position="177"/>
    </location>
    <ligand>
        <name>substrate</name>
    </ligand>
</feature>
<comment type="cofactor">
    <cofactor evidence="14 17">
        <name>Zn(2+)</name>
        <dbReference type="ChEBI" id="CHEBI:29105"/>
    </cofactor>
    <text evidence="14 17">Binds 1 zinc ion.</text>
</comment>
<dbReference type="PIRSF" id="PIRSF006769">
    <property type="entry name" value="RibD"/>
    <property type="match status" value="1"/>
</dbReference>
<comment type="similarity">
    <text evidence="5 14">In the C-terminal section; belongs to the HTP reductase family.</text>
</comment>
<name>A0A6J4NEU5_9ACTN</name>
<dbReference type="EC" id="3.5.4.26" evidence="14"/>
<comment type="function">
    <text evidence="1 14">Converts 2,5-diamino-6-(ribosylamino)-4(3h)-pyrimidinone 5'-phosphate into 5-amino-6-(ribosylamino)-2,4(1h,3h)-pyrimidinedione 5'-phosphate.</text>
</comment>
<dbReference type="EC" id="1.1.1.193" evidence="14"/>
<feature type="binding site" evidence="16">
    <location>
        <position position="147"/>
    </location>
    <ligand>
        <name>NADP(+)</name>
        <dbReference type="ChEBI" id="CHEBI:58349"/>
    </ligand>
</feature>
<feature type="binding site" evidence="16">
    <location>
        <position position="161"/>
    </location>
    <ligand>
        <name>substrate</name>
    </ligand>
</feature>
<evidence type="ECO:0000256" key="1">
    <source>
        <dbReference type="ARBA" id="ARBA00002151"/>
    </source>
</evidence>
<dbReference type="EMBL" id="CADCUT010000012">
    <property type="protein sequence ID" value="CAA9386097.1"/>
    <property type="molecule type" value="Genomic_DNA"/>
</dbReference>
<evidence type="ECO:0000256" key="14">
    <source>
        <dbReference type="PIRNR" id="PIRNR006769"/>
    </source>
</evidence>
<dbReference type="CDD" id="cd01284">
    <property type="entry name" value="Riboflavin_deaminase-reductase"/>
    <property type="match status" value="1"/>
</dbReference>
<dbReference type="GO" id="GO:0050661">
    <property type="term" value="F:NADP binding"/>
    <property type="evidence" value="ECO:0007669"/>
    <property type="project" value="InterPro"/>
</dbReference>
<feature type="binding site" evidence="16">
    <location>
        <begin position="290"/>
        <end position="296"/>
    </location>
    <ligand>
        <name>NADP(+)</name>
        <dbReference type="ChEBI" id="CHEBI:58349"/>
    </ligand>
</feature>
<evidence type="ECO:0000256" key="8">
    <source>
        <dbReference type="ARBA" id="ARBA00022833"/>
    </source>
</evidence>
<evidence type="ECO:0000256" key="13">
    <source>
        <dbReference type="ARBA" id="ARBA00049886"/>
    </source>
</evidence>
<feature type="binding site" evidence="16">
    <location>
        <position position="197"/>
    </location>
    <ligand>
        <name>substrate</name>
    </ligand>
</feature>
<dbReference type="GO" id="GO:0008835">
    <property type="term" value="F:diaminohydroxyphosphoribosylaminopyrimidine deaminase activity"/>
    <property type="evidence" value="ECO:0007669"/>
    <property type="project" value="UniProtKB-EC"/>
</dbReference>
<dbReference type="InterPro" id="IPR002125">
    <property type="entry name" value="CMP_dCMP_dom"/>
</dbReference>
<evidence type="ECO:0000256" key="9">
    <source>
        <dbReference type="ARBA" id="ARBA00022857"/>
    </source>
</evidence>
<comment type="similarity">
    <text evidence="4 14">In the N-terminal section; belongs to the cytidine and deoxycytidylate deaminase family.</text>
</comment>
<evidence type="ECO:0000256" key="2">
    <source>
        <dbReference type="ARBA" id="ARBA00004882"/>
    </source>
</evidence>
<dbReference type="Gene3D" id="3.40.140.10">
    <property type="entry name" value="Cytidine Deaminase, domain 2"/>
    <property type="match status" value="1"/>
</dbReference>
<dbReference type="InterPro" id="IPR004794">
    <property type="entry name" value="Eubact_RibD"/>
</dbReference>
<sequence length="367" mass="38827">MDLARRLAERGRFTVAPNPLVGAVVVRDGEVVGEGWHARAGEAHAEVRALDAAGEAAAGATLFVTLEPCNHHGRTPPCVEAIMRAGISRVVVGALDPDPRMGGRSLKMLRGAGISVEVVDDPACGRQNEQFFHRMRTGRPFVHVKLATTLDGRIAASGGDSKWVTGEAARLRAHELRAEAGAVLVGAGTVRADDPTLTARGLPVEPPAVTRVVLDPRLTTGPESELVRTAKKAPLIVFVGEEVPGGRAEALRDLGIEVVAAPMAGDRMDLRFVLEELGRRGIRGVLVEGGGETATGFVERGLADKLTLFYAPRLIGSEGVPMIGALRATRMAEALQFRVLDVEKVGEDVAVTLYPAPGEEGRVHRAS</sequence>
<dbReference type="Gene3D" id="3.40.430.10">
    <property type="entry name" value="Dihydrofolate Reductase, subunit A"/>
    <property type="match status" value="1"/>
</dbReference>
<dbReference type="GO" id="GO:0008703">
    <property type="term" value="F:5-amino-6-(5-phosphoribosylamino)uracil reductase activity"/>
    <property type="evidence" value="ECO:0007669"/>
    <property type="project" value="UniProtKB-EC"/>
</dbReference>
<evidence type="ECO:0000256" key="5">
    <source>
        <dbReference type="ARBA" id="ARBA00007417"/>
    </source>
</evidence>
<keyword evidence="10 14" id="KW-0560">Oxidoreductase</keyword>
<comment type="catalytic activity">
    <reaction evidence="12 14">
        <text>5-amino-6-(5-phospho-D-ribitylamino)uracil + NADP(+) = 5-amino-6-(5-phospho-D-ribosylamino)uracil + NADPH + H(+)</text>
        <dbReference type="Rhea" id="RHEA:17845"/>
        <dbReference type="ChEBI" id="CHEBI:15378"/>
        <dbReference type="ChEBI" id="CHEBI:57783"/>
        <dbReference type="ChEBI" id="CHEBI:58349"/>
        <dbReference type="ChEBI" id="CHEBI:58421"/>
        <dbReference type="ChEBI" id="CHEBI:58453"/>
        <dbReference type="EC" id="1.1.1.193"/>
    </reaction>
</comment>
<feature type="active site" description="Proton donor" evidence="15">
    <location>
        <position position="46"/>
    </location>
</feature>
<feature type="binding site" evidence="17">
    <location>
        <position position="44"/>
    </location>
    <ligand>
        <name>Zn(2+)</name>
        <dbReference type="ChEBI" id="CHEBI:29105"/>
        <note>catalytic</note>
    </ligand>
</feature>
<feature type="binding site" evidence="17">
    <location>
        <position position="69"/>
    </location>
    <ligand>
        <name>Zn(2+)</name>
        <dbReference type="ChEBI" id="CHEBI:29105"/>
        <note>catalytic</note>
    </ligand>
</feature>
<accession>A0A6J4NEU5</accession>
<feature type="binding site" evidence="16">
    <location>
        <position position="163"/>
    </location>
    <ligand>
        <name>NADP(+)</name>
        <dbReference type="ChEBI" id="CHEBI:58349"/>
    </ligand>
</feature>
<evidence type="ECO:0000256" key="4">
    <source>
        <dbReference type="ARBA" id="ARBA00005259"/>
    </source>
</evidence>
<dbReference type="PROSITE" id="PS51747">
    <property type="entry name" value="CYT_DCMP_DEAMINASES_2"/>
    <property type="match status" value="1"/>
</dbReference>
<reference evidence="19" key="1">
    <citation type="submission" date="2020-02" db="EMBL/GenBank/DDBJ databases">
        <authorList>
            <person name="Meier V. D."/>
        </authorList>
    </citation>
    <scope>NUCLEOTIDE SEQUENCE</scope>
    <source>
        <strain evidence="19">AVDCRST_MAG03</strain>
    </source>
</reference>
<comment type="pathway">
    <text evidence="3 14">Cofactor biosynthesis; riboflavin biosynthesis; 5-amino-6-(D-ribitylamino)uracil from GTP: step 3/4.</text>
</comment>
<evidence type="ECO:0000256" key="12">
    <source>
        <dbReference type="ARBA" id="ARBA00049861"/>
    </source>
</evidence>
<evidence type="ECO:0000256" key="7">
    <source>
        <dbReference type="ARBA" id="ARBA00022723"/>
    </source>
</evidence>
<evidence type="ECO:0000256" key="6">
    <source>
        <dbReference type="ARBA" id="ARBA00022619"/>
    </source>
</evidence>
<feature type="binding site" evidence="16">
    <location>
        <position position="193"/>
    </location>
    <ligand>
        <name>NADP(+)</name>
        <dbReference type="ChEBI" id="CHEBI:58349"/>
    </ligand>
</feature>
<dbReference type="UniPathway" id="UPA00275">
    <property type="reaction ID" value="UER00401"/>
</dbReference>
<dbReference type="InterPro" id="IPR024072">
    <property type="entry name" value="DHFR-like_dom_sf"/>
</dbReference>
<feature type="domain" description="CMP/dCMP-type deaminase" evidence="18">
    <location>
        <begin position="1"/>
        <end position="116"/>
    </location>
</feature>
<evidence type="ECO:0000259" key="18">
    <source>
        <dbReference type="PROSITE" id="PS51747"/>
    </source>
</evidence>
<comment type="pathway">
    <text evidence="2 14">Cofactor biosynthesis; riboflavin biosynthesis; 5-amino-6-(D-ribitylamino)uracil from GTP: step 2/4.</text>
</comment>
<gene>
    <name evidence="19" type="ORF">AVDCRST_MAG03-269</name>
</gene>
<comment type="catalytic activity">
    <reaction evidence="13 14">
        <text>2,5-diamino-6-hydroxy-4-(5-phosphoribosylamino)-pyrimidine + H2O + H(+) = 5-amino-6-(5-phospho-D-ribosylamino)uracil + NH4(+)</text>
        <dbReference type="Rhea" id="RHEA:21868"/>
        <dbReference type="ChEBI" id="CHEBI:15377"/>
        <dbReference type="ChEBI" id="CHEBI:15378"/>
        <dbReference type="ChEBI" id="CHEBI:28938"/>
        <dbReference type="ChEBI" id="CHEBI:58453"/>
        <dbReference type="ChEBI" id="CHEBI:58614"/>
        <dbReference type="EC" id="3.5.4.26"/>
    </reaction>
</comment>
<dbReference type="SUPFAM" id="SSF53597">
    <property type="entry name" value="Dihydrofolate reductase-like"/>
    <property type="match status" value="1"/>
</dbReference>
<keyword evidence="8 14" id="KW-0862">Zinc</keyword>
<evidence type="ECO:0000256" key="10">
    <source>
        <dbReference type="ARBA" id="ARBA00023002"/>
    </source>
</evidence>
<dbReference type="GO" id="GO:0008270">
    <property type="term" value="F:zinc ion binding"/>
    <property type="evidence" value="ECO:0007669"/>
    <property type="project" value="InterPro"/>
</dbReference>
<dbReference type="InterPro" id="IPR002734">
    <property type="entry name" value="RibDG_C"/>
</dbReference>
<dbReference type="SUPFAM" id="SSF53927">
    <property type="entry name" value="Cytidine deaminase-like"/>
    <property type="match status" value="1"/>
</dbReference>
<dbReference type="InterPro" id="IPR016193">
    <property type="entry name" value="Cytidine_deaminase-like"/>
</dbReference>
<organism evidence="19">
    <name type="scientific">uncultured Rubrobacteraceae bacterium</name>
    <dbReference type="NCBI Taxonomy" id="349277"/>
    <lineage>
        <taxon>Bacteria</taxon>
        <taxon>Bacillati</taxon>
        <taxon>Actinomycetota</taxon>
        <taxon>Rubrobacteria</taxon>
        <taxon>Rubrobacterales</taxon>
        <taxon>Rubrobacteraceae</taxon>
        <taxon>environmental samples</taxon>
    </lineage>
</organism>
<feature type="binding site" evidence="16">
    <location>
        <position position="189"/>
    </location>
    <ligand>
        <name>NADP(+)</name>
        <dbReference type="ChEBI" id="CHEBI:58349"/>
    </ligand>
</feature>
<keyword evidence="11" id="KW-0511">Multifunctional enzyme</keyword>
<keyword evidence="7 14" id="KW-0479">Metal-binding</keyword>